<proteinExistence type="predicted"/>
<dbReference type="OrthoDB" id="9805928at2"/>
<protein>
    <submittedName>
        <fullName evidence="3">Periplasmic substrate-binding protein</fullName>
    </submittedName>
</protein>
<dbReference type="PANTHER" id="PTHR38431:SF1">
    <property type="entry name" value="BLL2305 PROTEIN"/>
    <property type="match status" value="1"/>
</dbReference>
<dbReference type="Pfam" id="PF12727">
    <property type="entry name" value="PBP_like"/>
    <property type="match status" value="1"/>
</dbReference>
<dbReference type="STRING" id="398580.Dshi_0629"/>
<evidence type="ECO:0000259" key="2">
    <source>
        <dbReference type="Pfam" id="PF12728"/>
    </source>
</evidence>
<reference evidence="4" key="1">
    <citation type="journal article" date="2010" name="ISME J.">
        <title>The complete genome sequence of the algal symbiont Dinoroseobacter shibae: a hitchhiker's guide to life in the sea.</title>
        <authorList>
            <person name="Wagner-Dobler I."/>
            <person name="Ballhausen B."/>
            <person name="Berger M."/>
            <person name="Brinkhoff T."/>
            <person name="Buchholz I."/>
            <person name="Bunk B."/>
            <person name="Cypionka H."/>
            <person name="Daniel R."/>
            <person name="Drepper T."/>
            <person name="Gerdts G."/>
            <person name="Hahnke S."/>
            <person name="Han C."/>
            <person name="Jahn D."/>
            <person name="Kalhoefer D."/>
            <person name="Kiss H."/>
            <person name="Klenk H.P."/>
            <person name="Kyrpides N."/>
            <person name="Liebl W."/>
            <person name="Liesegang H."/>
            <person name="Meincke L."/>
            <person name="Pati A."/>
            <person name="Petersen J."/>
            <person name="Piekarski T."/>
            <person name="Pommerenke C."/>
            <person name="Pradella S."/>
            <person name="Pukall R."/>
            <person name="Rabus R."/>
            <person name="Stackebrandt E."/>
            <person name="Thole S."/>
            <person name="Thompson L."/>
            <person name="Tielen P."/>
            <person name="Tomasch J."/>
            <person name="von Jan M."/>
            <person name="Wanphrut N."/>
            <person name="Wichels A."/>
            <person name="Zech H."/>
            <person name="Simon M."/>
        </authorList>
    </citation>
    <scope>NUCLEOTIDE SEQUENCE [LARGE SCALE GENOMIC DNA]</scope>
    <source>
        <strain evidence="4">DSM 16493 / NCIMB 14021 / DFL 12</strain>
    </source>
</reference>
<dbReference type="EMBL" id="CP000830">
    <property type="protein sequence ID" value="ABV92375.1"/>
    <property type="molecule type" value="Genomic_DNA"/>
</dbReference>
<dbReference type="SUPFAM" id="SSF53850">
    <property type="entry name" value="Periplasmic binding protein-like II"/>
    <property type="match status" value="1"/>
</dbReference>
<dbReference type="eggNOG" id="COG1910">
    <property type="taxonomic scope" value="Bacteria"/>
</dbReference>
<dbReference type="InterPro" id="IPR010093">
    <property type="entry name" value="SinI_DNA-bd"/>
</dbReference>
<dbReference type="GO" id="GO:0003677">
    <property type="term" value="F:DNA binding"/>
    <property type="evidence" value="ECO:0007669"/>
    <property type="project" value="InterPro"/>
</dbReference>
<accession>A8LQ89</accession>
<evidence type="ECO:0000313" key="3">
    <source>
        <dbReference type="EMBL" id="ABV92375.1"/>
    </source>
</evidence>
<dbReference type="KEGG" id="dsh:Dshi_0629"/>
<dbReference type="Proteomes" id="UP000006833">
    <property type="component" value="Chromosome"/>
</dbReference>
<feature type="domain" description="PBP" evidence="1">
    <location>
        <begin position="85"/>
        <end position="262"/>
    </location>
</feature>
<dbReference type="Pfam" id="PF12728">
    <property type="entry name" value="HTH_17"/>
    <property type="match status" value="1"/>
</dbReference>
<dbReference type="PANTHER" id="PTHR38431">
    <property type="entry name" value="BLL2305 PROTEIN"/>
    <property type="match status" value="1"/>
</dbReference>
<dbReference type="RefSeq" id="WP_012177307.1">
    <property type="nucleotide sequence ID" value="NC_009952.1"/>
</dbReference>
<feature type="domain" description="Helix-turn-helix" evidence="2">
    <location>
        <begin position="11"/>
        <end position="59"/>
    </location>
</feature>
<dbReference type="Gene3D" id="3.40.190.10">
    <property type="entry name" value="Periplasmic binding protein-like II"/>
    <property type="match status" value="1"/>
</dbReference>
<dbReference type="AlphaFoldDB" id="A8LQ89"/>
<dbReference type="HOGENOM" id="CLU_053344_1_0_5"/>
<gene>
    <name evidence="3" type="ordered locus">Dshi_0629</name>
</gene>
<dbReference type="InterPro" id="IPR041657">
    <property type="entry name" value="HTH_17"/>
</dbReference>
<dbReference type="NCBIfam" id="TIGR01764">
    <property type="entry name" value="excise"/>
    <property type="match status" value="1"/>
</dbReference>
<evidence type="ECO:0000313" key="4">
    <source>
        <dbReference type="Proteomes" id="UP000006833"/>
    </source>
</evidence>
<dbReference type="InterPro" id="IPR024370">
    <property type="entry name" value="PBP_domain"/>
</dbReference>
<evidence type="ECO:0000259" key="1">
    <source>
        <dbReference type="Pfam" id="PF12727"/>
    </source>
</evidence>
<name>A8LQ89_DINSH</name>
<organism evidence="3 4">
    <name type="scientific">Dinoroseobacter shibae (strain DSM 16493 / NCIMB 14021 / DFL 12)</name>
    <dbReference type="NCBI Taxonomy" id="398580"/>
    <lineage>
        <taxon>Bacteria</taxon>
        <taxon>Pseudomonadati</taxon>
        <taxon>Pseudomonadota</taxon>
        <taxon>Alphaproteobacteria</taxon>
        <taxon>Rhodobacterales</taxon>
        <taxon>Roseobacteraceae</taxon>
        <taxon>Dinoroseobacter</taxon>
    </lineage>
</organism>
<sequence>MDLNAPDAPRFLTTKEVADLLRVRERKVYDLAGADEIPHRRITGKLLFPREELLDWIEGDRQATALPPVLTGSHDPWLAWAVGASDCGLAVLQNGSAEGLARFAAREAAFCGLHIPEDDGWNVGSVRAQGVRDCVLIGWAIRQRGLLLSPALAADVKDVAALRGQRVVLRQLGAGAAVLLERLLDDAGMALSDLVTGTDVARTEHEAAEAVASGEADAALGLAAMARQFKLGFVPIVEERFDLLVDRAFYFSDPFQRLLQFASTPAALEKARALGGYDVSELGTVRWNGP</sequence>
<keyword evidence="4" id="KW-1185">Reference proteome</keyword>